<sequence length="158" mass="17098">MSIPETPNVDENSKKSVRVNSVHPVTDIRHCRQSASETIMFKHTLLLALAMITVSNALKCYQGMQNASYPLSGVASDCTAIAVTCTKLIDFQTNSVYRACRTSNCTANGKMTSSSHCHNEDSHVINCCCYDDGCNTGSSYSYIAGILMAVIGITATIW</sequence>
<evidence type="ECO:0000313" key="1">
    <source>
        <dbReference type="Proteomes" id="UP000492821"/>
    </source>
</evidence>
<evidence type="ECO:0000313" key="2">
    <source>
        <dbReference type="WBParaSite" id="Pan_g6081.t1"/>
    </source>
</evidence>
<proteinExistence type="predicted"/>
<reference evidence="2" key="2">
    <citation type="submission" date="2020-10" db="UniProtKB">
        <authorList>
            <consortium name="WormBaseParasite"/>
        </authorList>
    </citation>
    <scope>IDENTIFICATION</scope>
</reference>
<keyword evidence="1" id="KW-1185">Reference proteome</keyword>
<dbReference type="AlphaFoldDB" id="A0A7E4W438"/>
<dbReference type="Proteomes" id="UP000492821">
    <property type="component" value="Unassembled WGS sequence"/>
</dbReference>
<dbReference type="WBParaSite" id="Pan_g6081.t1">
    <property type="protein sequence ID" value="Pan_g6081.t1"/>
    <property type="gene ID" value="Pan_g6081"/>
</dbReference>
<protein>
    <submittedName>
        <fullName evidence="2">Activin_recp domain-containing protein</fullName>
    </submittedName>
</protein>
<reference evidence="1" key="1">
    <citation type="journal article" date="2013" name="Genetics">
        <title>The draft genome and transcriptome of Panagrellus redivivus are shaped by the harsh demands of a free-living lifestyle.</title>
        <authorList>
            <person name="Srinivasan J."/>
            <person name="Dillman A.R."/>
            <person name="Macchietto M.G."/>
            <person name="Heikkinen L."/>
            <person name="Lakso M."/>
            <person name="Fracchia K.M."/>
            <person name="Antoshechkin I."/>
            <person name="Mortazavi A."/>
            <person name="Wong G."/>
            <person name="Sternberg P.W."/>
        </authorList>
    </citation>
    <scope>NUCLEOTIDE SEQUENCE [LARGE SCALE GENOMIC DNA]</scope>
    <source>
        <strain evidence="1">MT8872</strain>
    </source>
</reference>
<name>A0A7E4W438_PANRE</name>
<accession>A0A7E4W438</accession>
<organism evidence="1 2">
    <name type="scientific">Panagrellus redivivus</name>
    <name type="common">Microworm</name>
    <dbReference type="NCBI Taxonomy" id="6233"/>
    <lineage>
        <taxon>Eukaryota</taxon>
        <taxon>Metazoa</taxon>
        <taxon>Ecdysozoa</taxon>
        <taxon>Nematoda</taxon>
        <taxon>Chromadorea</taxon>
        <taxon>Rhabditida</taxon>
        <taxon>Tylenchina</taxon>
        <taxon>Panagrolaimomorpha</taxon>
        <taxon>Panagrolaimoidea</taxon>
        <taxon>Panagrolaimidae</taxon>
        <taxon>Panagrellus</taxon>
    </lineage>
</organism>